<gene>
    <name evidence="4" type="ordered locus">Plabr_1167</name>
</gene>
<name>F0SLP2_RUBBR</name>
<evidence type="ECO:0000313" key="4">
    <source>
        <dbReference type="EMBL" id="ADY58783.1"/>
    </source>
</evidence>
<evidence type="ECO:0000313" key="5">
    <source>
        <dbReference type="Proteomes" id="UP000006860"/>
    </source>
</evidence>
<dbReference type="Proteomes" id="UP000006860">
    <property type="component" value="Chromosome"/>
</dbReference>
<proteinExistence type="predicted"/>
<evidence type="ECO:0000256" key="2">
    <source>
        <dbReference type="SAM" id="Phobius"/>
    </source>
</evidence>
<feature type="compositionally biased region" description="Polar residues" evidence="1">
    <location>
        <begin position="1"/>
        <end position="12"/>
    </location>
</feature>
<feature type="domain" description="GYF" evidence="3">
    <location>
        <begin position="14"/>
        <end position="63"/>
    </location>
</feature>
<feature type="transmembrane region" description="Helical" evidence="2">
    <location>
        <begin position="98"/>
        <end position="119"/>
    </location>
</feature>
<sequence length="379" mass="41451">MSDNESASNQPSEWFVRRGNKEHGPFSSKQMRAMATSGKVMADDMVRKGRSGKWAKAASIKGLFQSSEGHPASSTATLSPDSPAIDPSMDKPKKVRNILLGCAGAFMLMILVCSGLMHLGSTARDVESNAVEQARNTKPVDDQDELEPPLGVQIHLPTLNAKESTAGPNGEPLLIGGDGKGSDSWYQYYVAASGKEVKHGKLHRPWSWNDGTGRGRIEADYEDGVLHRQIGWNGAGNAVDTLVRQDDGTYLWEEIRLIWKDVQVYYRSVATMTDGKLKSVEDLEAVLIIGGKAQDRSTQYVLGFAKGVRVAQPDEEKIKEAERRADANVIKQTSQLARETVEHYRRSAAEQLEVGGNSELLYGMADGVAYGYRQIGVPL</sequence>
<feature type="region of interest" description="Disordered" evidence="1">
    <location>
        <begin position="1"/>
        <end position="42"/>
    </location>
</feature>
<dbReference type="HOGENOM" id="CLU_729335_0_0_0"/>
<dbReference type="AlphaFoldDB" id="F0SLP2"/>
<evidence type="ECO:0000256" key="1">
    <source>
        <dbReference type="SAM" id="MobiDB-lite"/>
    </source>
</evidence>
<keyword evidence="2" id="KW-0472">Membrane</keyword>
<organism evidence="4 5">
    <name type="scientific">Rubinisphaera brasiliensis (strain ATCC 49424 / DSM 5305 / JCM 21570 / IAM 15109 / NBRC 103401 / IFAM 1448)</name>
    <name type="common">Planctomyces brasiliensis</name>
    <dbReference type="NCBI Taxonomy" id="756272"/>
    <lineage>
        <taxon>Bacteria</taxon>
        <taxon>Pseudomonadati</taxon>
        <taxon>Planctomycetota</taxon>
        <taxon>Planctomycetia</taxon>
        <taxon>Planctomycetales</taxon>
        <taxon>Planctomycetaceae</taxon>
        <taxon>Rubinisphaera</taxon>
    </lineage>
</organism>
<dbReference type="Pfam" id="PF14237">
    <property type="entry name" value="GYF_2"/>
    <property type="match status" value="1"/>
</dbReference>
<dbReference type="STRING" id="756272.Plabr_1167"/>
<dbReference type="RefSeq" id="WP_013627516.1">
    <property type="nucleotide sequence ID" value="NC_015174.1"/>
</dbReference>
<feature type="compositionally biased region" description="Polar residues" evidence="1">
    <location>
        <begin position="65"/>
        <end position="80"/>
    </location>
</feature>
<evidence type="ECO:0000259" key="3">
    <source>
        <dbReference type="Pfam" id="PF14237"/>
    </source>
</evidence>
<keyword evidence="2" id="KW-0812">Transmembrane</keyword>
<dbReference type="OrthoDB" id="254120at2"/>
<reference evidence="5" key="1">
    <citation type="submission" date="2011-02" db="EMBL/GenBank/DDBJ databases">
        <title>The complete genome of Planctomyces brasiliensis DSM 5305.</title>
        <authorList>
            <person name="Lucas S."/>
            <person name="Copeland A."/>
            <person name="Lapidus A."/>
            <person name="Bruce D."/>
            <person name="Goodwin L."/>
            <person name="Pitluck S."/>
            <person name="Kyrpides N."/>
            <person name="Mavromatis K."/>
            <person name="Pagani I."/>
            <person name="Ivanova N."/>
            <person name="Ovchinnikova G."/>
            <person name="Lu M."/>
            <person name="Detter J.C."/>
            <person name="Han C."/>
            <person name="Land M."/>
            <person name="Hauser L."/>
            <person name="Markowitz V."/>
            <person name="Cheng J.-F."/>
            <person name="Hugenholtz P."/>
            <person name="Woyke T."/>
            <person name="Wu D."/>
            <person name="Tindall B."/>
            <person name="Pomrenke H.G."/>
            <person name="Brambilla E."/>
            <person name="Klenk H.-P."/>
            <person name="Eisen J.A."/>
        </authorList>
    </citation>
    <scope>NUCLEOTIDE SEQUENCE [LARGE SCALE GENOMIC DNA]</scope>
    <source>
        <strain evidence="5">ATCC 49424 / DSM 5305 / JCM 21570 / NBRC 103401 / IFAM 1448</strain>
    </source>
</reference>
<feature type="compositionally biased region" description="Basic and acidic residues" evidence="1">
    <location>
        <begin position="15"/>
        <end position="24"/>
    </location>
</feature>
<feature type="region of interest" description="Disordered" evidence="1">
    <location>
        <begin position="65"/>
        <end position="90"/>
    </location>
</feature>
<keyword evidence="5" id="KW-1185">Reference proteome</keyword>
<keyword evidence="2" id="KW-1133">Transmembrane helix</keyword>
<dbReference type="KEGG" id="pbs:Plabr_1167"/>
<protein>
    <recommendedName>
        <fullName evidence="3">GYF domain-containing protein</fullName>
    </recommendedName>
</protein>
<dbReference type="InterPro" id="IPR025640">
    <property type="entry name" value="GYF_2"/>
</dbReference>
<accession>F0SLP2</accession>
<dbReference type="EMBL" id="CP002546">
    <property type="protein sequence ID" value="ADY58783.1"/>
    <property type="molecule type" value="Genomic_DNA"/>
</dbReference>